<protein>
    <recommendedName>
        <fullName evidence="3">DUF732 domain-containing protein</fullName>
    </recommendedName>
</protein>
<accession>A0ABP8WA99</accession>
<gene>
    <name evidence="1" type="ORF">GCM10023226_23530</name>
</gene>
<proteinExistence type="predicted"/>
<reference evidence="2" key="1">
    <citation type="journal article" date="2019" name="Int. J. Syst. Evol. Microbiol.">
        <title>The Global Catalogue of Microorganisms (GCM) 10K type strain sequencing project: providing services to taxonomists for standard genome sequencing and annotation.</title>
        <authorList>
            <consortium name="The Broad Institute Genomics Platform"/>
            <consortium name="The Broad Institute Genome Sequencing Center for Infectious Disease"/>
            <person name="Wu L."/>
            <person name="Ma J."/>
        </authorList>
    </citation>
    <scope>NUCLEOTIDE SEQUENCE [LARGE SCALE GENOMIC DNA]</scope>
    <source>
        <strain evidence="2">JCM 18127</strain>
    </source>
</reference>
<evidence type="ECO:0000313" key="1">
    <source>
        <dbReference type="EMBL" id="GAA4685292.1"/>
    </source>
</evidence>
<evidence type="ECO:0008006" key="3">
    <source>
        <dbReference type="Google" id="ProtNLM"/>
    </source>
</evidence>
<comment type="caution">
    <text evidence="1">The sequence shown here is derived from an EMBL/GenBank/DDBJ whole genome shotgun (WGS) entry which is preliminary data.</text>
</comment>
<keyword evidence="2" id="KW-1185">Reference proteome</keyword>
<sequence>MPNDGPPWGTRGTIRAVSRGRGRARAVVVVVTLVLAAGCTGGEEPGEELEVDDSAQGPPRDTVASALAAAYAGDHSAPEGREEAACFADALLERADVAALQRAGVVDEEGAVPDPLPVLDEATAGVWVDAQAACADFVEVSTRALTTQSKGRLDGEAYAACLRAELTPAQLREAQVQALAGEMAGPAVAALTQAQGTCAGRALPSD</sequence>
<dbReference type="Proteomes" id="UP001500621">
    <property type="component" value="Unassembled WGS sequence"/>
</dbReference>
<organism evidence="1 2">
    <name type="scientific">Nocardioides nanhaiensis</name>
    <dbReference type="NCBI Taxonomy" id="1476871"/>
    <lineage>
        <taxon>Bacteria</taxon>
        <taxon>Bacillati</taxon>
        <taxon>Actinomycetota</taxon>
        <taxon>Actinomycetes</taxon>
        <taxon>Propionibacteriales</taxon>
        <taxon>Nocardioidaceae</taxon>
        <taxon>Nocardioides</taxon>
    </lineage>
</organism>
<name>A0ABP8WA99_9ACTN</name>
<dbReference type="EMBL" id="BAABIM010000002">
    <property type="protein sequence ID" value="GAA4685292.1"/>
    <property type="molecule type" value="Genomic_DNA"/>
</dbReference>
<evidence type="ECO:0000313" key="2">
    <source>
        <dbReference type="Proteomes" id="UP001500621"/>
    </source>
</evidence>